<evidence type="ECO:0000313" key="1">
    <source>
        <dbReference type="EMBL" id="DAF97181.1"/>
    </source>
</evidence>
<dbReference type="EMBL" id="BK016127">
    <property type="protein sequence ID" value="DAF97181.1"/>
    <property type="molecule type" value="Genomic_DNA"/>
</dbReference>
<proteinExistence type="predicted"/>
<accession>A0A8S5URS6</accession>
<reference evidence="1" key="1">
    <citation type="journal article" date="2021" name="Proc. Natl. Acad. Sci. U.S.A.">
        <title>A Catalog of Tens of Thousands of Viruses from Human Metagenomes Reveals Hidden Associations with Chronic Diseases.</title>
        <authorList>
            <person name="Tisza M.J."/>
            <person name="Buck C.B."/>
        </authorList>
    </citation>
    <scope>NUCLEOTIDE SEQUENCE</scope>
    <source>
        <strain evidence="1">Ctksc2</strain>
    </source>
</reference>
<protein>
    <submittedName>
        <fullName evidence="1">Necrosis Inducing Protein 1</fullName>
    </submittedName>
</protein>
<organism evidence="1">
    <name type="scientific">Siphoviridae sp. ctksc2</name>
    <dbReference type="NCBI Taxonomy" id="2825645"/>
    <lineage>
        <taxon>Viruses</taxon>
        <taxon>Duplodnaviria</taxon>
        <taxon>Heunggongvirae</taxon>
        <taxon>Uroviricota</taxon>
        <taxon>Caudoviricetes</taxon>
    </lineage>
</organism>
<sequence>MASFGAAGRRFGECCRGVSPGMAPALGAGGRGFDG</sequence>
<name>A0A8S5URS6_9CAUD</name>